<evidence type="ECO:0000256" key="8">
    <source>
        <dbReference type="SAM" id="Phobius"/>
    </source>
</evidence>
<proteinExistence type="predicted"/>
<dbReference type="Proteomes" id="UP000024284">
    <property type="component" value="Unassembled WGS sequence"/>
</dbReference>
<dbReference type="STRING" id="76947.GCA_002080435_01077"/>
<keyword evidence="7 8" id="KW-0472">Membrane</keyword>
<evidence type="ECO:0000259" key="9">
    <source>
        <dbReference type="Pfam" id="PF07291"/>
    </source>
</evidence>
<evidence type="ECO:0000313" key="11">
    <source>
        <dbReference type="Proteomes" id="UP000024284"/>
    </source>
</evidence>
<dbReference type="UniPathway" id="UPA00895"/>
<sequence length="180" mass="18837">MTGDILLVLIVDIFLGCLFLAGAVQKLSSMSAFTVTVGNYRLAPAMLSKTLAVLILLAEIIFGMTALVGLWLGTQAGLAGLGILLSIYAVAIATNIVRGNRAIDCGCSFGQTGSPISWALVLRNFLLATIAFISAALPLEQRQLQVIDWISLAGALGTFALLYYGAGLFPALDQTKGSGR</sequence>
<dbReference type="GO" id="GO:0016020">
    <property type="term" value="C:membrane"/>
    <property type="evidence" value="ECO:0007669"/>
    <property type="project" value="UniProtKB-SubCell"/>
</dbReference>
<keyword evidence="11" id="KW-1185">Reference proteome</keyword>
<organism evidence="10 11">
    <name type="scientific">Sphingobium herbicidovorans (strain ATCC 700291 / DSM 11019 / CCUG 56400 / KCTC 2939 / LMG 18315 / NBRC 16415 / MH)</name>
    <name type="common">Sphingomonas herbicidovorans</name>
    <dbReference type="NCBI Taxonomy" id="1219045"/>
    <lineage>
        <taxon>Bacteria</taxon>
        <taxon>Pseudomonadati</taxon>
        <taxon>Pseudomonadota</taxon>
        <taxon>Alphaproteobacteria</taxon>
        <taxon>Sphingomonadales</taxon>
        <taxon>Sphingomonadaceae</taxon>
        <taxon>Sphingobium</taxon>
    </lineage>
</organism>
<dbReference type="Pfam" id="PF07291">
    <property type="entry name" value="MauE"/>
    <property type="match status" value="1"/>
</dbReference>
<evidence type="ECO:0000313" key="10">
    <source>
        <dbReference type="EMBL" id="KFG89995.1"/>
    </source>
</evidence>
<dbReference type="AlphaFoldDB" id="A0A086P9C7"/>
<dbReference type="InterPro" id="IPR009908">
    <property type="entry name" value="Methylamine_util_MauE"/>
</dbReference>
<feature type="transmembrane region" description="Helical" evidence="8">
    <location>
        <begin position="6"/>
        <end position="24"/>
    </location>
</feature>
<protein>
    <recommendedName>
        <fullName evidence="4">Methylamine utilization protein MauE</fullName>
    </recommendedName>
</protein>
<evidence type="ECO:0000256" key="5">
    <source>
        <dbReference type="ARBA" id="ARBA00022692"/>
    </source>
</evidence>
<name>A0A086P9C7_SPHHM</name>
<feature type="transmembrane region" description="Helical" evidence="8">
    <location>
        <begin position="149"/>
        <end position="172"/>
    </location>
</feature>
<evidence type="ECO:0000256" key="1">
    <source>
        <dbReference type="ARBA" id="ARBA00003475"/>
    </source>
</evidence>
<evidence type="ECO:0000256" key="4">
    <source>
        <dbReference type="ARBA" id="ARBA00019078"/>
    </source>
</evidence>
<dbReference type="OrthoDB" id="4462029at2"/>
<comment type="pathway">
    <text evidence="3">One-carbon metabolism; methylamine degradation.</text>
</comment>
<keyword evidence="6 8" id="KW-1133">Transmembrane helix</keyword>
<keyword evidence="5 8" id="KW-0812">Transmembrane</keyword>
<dbReference type="eggNOG" id="COG2259">
    <property type="taxonomic scope" value="Bacteria"/>
</dbReference>
<dbReference type="RefSeq" id="WP_037465875.1">
    <property type="nucleotide sequence ID" value="NZ_BCZD01000030.1"/>
</dbReference>
<evidence type="ECO:0000256" key="3">
    <source>
        <dbReference type="ARBA" id="ARBA00004856"/>
    </source>
</evidence>
<evidence type="ECO:0000256" key="2">
    <source>
        <dbReference type="ARBA" id="ARBA00004141"/>
    </source>
</evidence>
<feature type="transmembrane region" description="Helical" evidence="8">
    <location>
        <begin position="78"/>
        <end position="97"/>
    </location>
</feature>
<dbReference type="EMBL" id="JFZA02000017">
    <property type="protein sequence ID" value="KFG89995.1"/>
    <property type="molecule type" value="Genomic_DNA"/>
</dbReference>
<dbReference type="PATRIC" id="fig|1219045.3.peg.2208"/>
<feature type="transmembrane region" description="Helical" evidence="8">
    <location>
        <begin position="118"/>
        <end position="137"/>
    </location>
</feature>
<dbReference type="GO" id="GO:0030416">
    <property type="term" value="P:methylamine metabolic process"/>
    <property type="evidence" value="ECO:0007669"/>
    <property type="project" value="InterPro"/>
</dbReference>
<feature type="transmembrane region" description="Helical" evidence="8">
    <location>
        <begin position="51"/>
        <end position="72"/>
    </location>
</feature>
<comment type="function">
    <text evidence="1">May be specifically involved in the processing, transport, and/or maturation of the MADH beta-subunit.</text>
</comment>
<comment type="subcellular location">
    <subcellularLocation>
        <location evidence="2">Membrane</location>
        <topology evidence="2">Multi-pass membrane protein</topology>
    </subcellularLocation>
</comment>
<feature type="domain" description="Methylamine utilisation protein MauE" evidence="9">
    <location>
        <begin position="7"/>
        <end position="134"/>
    </location>
</feature>
<evidence type="ECO:0000256" key="7">
    <source>
        <dbReference type="ARBA" id="ARBA00023136"/>
    </source>
</evidence>
<evidence type="ECO:0000256" key="6">
    <source>
        <dbReference type="ARBA" id="ARBA00022989"/>
    </source>
</evidence>
<comment type="caution">
    <text evidence="10">The sequence shown here is derived from an EMBL/GenBank/DDBJ whole genome shotgun (WGS) entry which is preliminary data.</text>
</comment>
<reference evidence="10" key="1">
    <citation type="submission" date="2014-08" db="EMBL/GenBank/DDBJ databases">
        <title>Draft genome sequences of Sphingobium herbicidovorans.</title>
        <authorList>
            <person name="Gan H.M."/>
            <person name="Gan H.Y."/>
            <person name="Savka M.A."/>
        </authorList>
    </citation>
    <scope>NUCLEOTIDE SEQUENCE [LARGE SCALE GENOMIC DNA]</scope>
    <source>
        <strain evidence="10">NBRC 16415</strain>
    </source>
</reference>
<accession>A0A086P9C7</accession>
<gene>
    <name evidence="10" type="ORF">BV98_002167</name>
</gene>